<keyword evidence="2" id="KW-1185">Reference proteome</keyword>
<dbReference type="Proteomes" id="UP000582090">
    <property type="component" value="Unassembled WGS sequence"/>
</dbReference>
<name>A0A7W6GAG6_9HYPH</name>
<dbReference type="AlphaFoldDB" id="A0A7W6GAG6"/>
<evidence type="ECO:0000313" key="2">
    <source>
        <dbReference type="Proteomes" id="UP000582090"/>
    </source>
</evidence>
<proteinExistence type="predicted"/>
<sequence length="189" mass="20763">MTYALITPPASEPITLAETKSHLRLDDTNEDTLLISLIRTAREHLERTTGLSLITQTWRLYLDSVPEDGVIQIARGPVQTIESLRLYDASGEEVQLPLAGHILDGRARPARLVLGRAISAGQPINGIEIDFTAGFGESGAEVPDTLKRAMLMHVTQMFSFRGTVAAEDQPADIPSGYDRLIAPFMIRRL</sequence>
<dbReference type="RefSeq" id="WP_183899430.1">
    <property type="nucleotide sequence ID" value="NZ_JACIDW010000003.1"/>
</dbReference>
<accession>A0A7W6GAG6</accession>
<dbReference type="NCBIfam" id="TIGR01560">
    <property type="entry name" value="put_DNA_pack"/>
    <property type="match status" value="1"/>
</dbReference>
<reference evidence="1 2" key="1">
    <citation type="submission" date="2020-08" db="EMBL/GenBank/DDBJ databases">
        <title>Genomic Encyclopedia of Type Strains, Phase IV (KMG-IV): sequencing the most valuable type-strain genomes for metagenomic binning, comparative biology and taxonomic classification.</title>
        <authorList>
            <person name="Goeker M."/>
        </authorList>
    </citation>
    <scope>NUCLEOTIDE SEQUENCE [LARGE SCALE GENOMIC DNA]</scope>
    <source>
        <strain evidence="1 2">DSM 26575</strain>
    </source>
</reference>
<dbReference type="CDD" id="cd08054">
    <property type="entry name" value="gp6"/>
    <property type="match status" value="1"/>
</dbReference>
<dbReference type="Gene3D" id="1.10.3230.30">
    <property type="entry name" value="Phage gp6-like head-tail connector protein"/>
    <property type="match status" value="1"/>
</dbReference>
<dbReference type="InterPro" id="IPR006450">
    <property type="entry name" value="Phage_HK97_gp6-like"/>
</dbReference>
<dbReference type="NCBIfam" id="TIGR02215">
    <property type="entry name" value="phage_chp_gp8"/>
    <property type="match status" value="1"/>
</dbReference>
<dbReference type="InterPro" id="IPR021146">
    <property type="entry name" value="Phage_gp6-like_head-tail"/>
</dbReference>
<protein>
    <submittedName>
        <fullName evidence="1">Putative phiE125 gp8 family phage protein</fullName>
    </submittedName>
</protein>
<comment type="caution">
    <text evidence="1">The sequence shown here is derived from an EMBL/GenBank/DDBJ whole genome shotgun (WGS) entry which is preliminary data.</text>
</comment>
<dbReference type="EMBL" id="JACIDW010000003">
    <property type="protein sequence ID" value="MBB3963729.1"/>
    <property type="molecule type" value="Genomic_DNA"/>
</dbReference>
<dbReference type="InterPro" id="IPR011738">
    <property type="entry name" value="Phage_CHP"/>
</dbReference>
<organism evidence="1 2">
    <name type="scientific">Rhizobium metallidurans</name>
    <dbReference type="NCBI Taxonomy" id="1265931"/>
    <lineage>
        <taxon>Bacteria</taxon>
        <taxon>Pseudomonadati</taxon>
        <taxon>Pseudomonadota</taxon>
        <taxon>Alphaproteobacteria</taxon>
        <taxon>Hyphomicrobiales</taxon>
        <taxon>Rhizobiaceae</taxon>
        <taxon>Rhizobium/Agrobacterium group</taxon>
        <taxon>Rhizobium</taxon>
    </lineage>
</organism>
<gene>
    <name evidence="1" type="ORF">GGQ67_001368</name>
</gene>
<dbReference type="Pfam" id="PF05135">
    <property type="entry name" value="Phage_connect_1"/>
    <property type="match status" value="1"/>
</dbReference>
<evidence type="ECO:0000313" key="1">
    <source>
        <dbReference type="EMBL" id="MBB3963729.1"/>
    </source>
</evidence>